<dbReference type="PANTHER" id="PTHR30404">
    <property type="entry name" value="N-ACETYLMURAMOYL-L-ALANINE AMIDASE"/>
    <property type="match status" value="1"/>
</dbReference>
<dbReference type="HOGENOM" id="CLU_014322_1_1_9"/>
<dbReference type="AlphaFoldDB" id="E0NE25"/>
<dbReference type="Pfam" id="PF08239">
    <property type="entry name" value="SH3_3"/>
    <property type="match status" value="1"/>
</dbReference>
<evidence type="ECO:0000256" key="1">
    <source>
        <dbReference type="ARBA" id="ARBA00022801"/>
    </source>
</evidence>
<dbReference type="Proteomes" id="UP000004470">
    <property type="component" value="Unassembled WGS sequence"/>
</dbReference>
<comment type="caution">
    <text evidence="5">The sequence shown here is derived from an EMBL/GenBank/DDBJ whole genome shotgun (WGS) entry which is preliminary data.</text>
</comment>
<dbReference type="GO" id="GO:0071555">
    <property type="term" value="P:cell wall organization"/>
    <property type="evidence" value="ECO:0007669"/>
    <property type="project" value="UniProtKB-KW"/>
</dbReference>
<protein>
    <submittedName>
        <fullName evidence="5">N-acetylmuramoyl-L-alanine amidase</fullName>
        <ecNumber evidence="5">3.5.1.28</ecNumber>
    </submittedName>
</protein>
<dbReference type="Pfam" id="PF01520">
    <property type="entry name" value="Amidase_3"/>
    <property type="match status" value="1"/>
</dbReference>
<keyword evidence="6" id="KW-1185">Reference proteome</keyword>
<dbReference type="GO" id="GO:0030288">
    <property type="term" value="C:outer membrane-bounded periplasmic space"/>
    <property type="evidence" value="ECO:0007669"/>
    <property type="project" value="TreeGrafter"/>
</dbReference>
<dbReference type="CDD" id="cd02696">
    <property type="entry name" value="MurNAc-LAA"/>
    <property type="match status" value="1"/>
</dbReference>
<dbReference type="SUPFAM" id="SSF53187">
    <property type="entry name" value="Zn-dependent exopeptidases"/>
    <property type="match status" value="1"/>
</dbReference>
<keyword evidence="2" id="KW-0961">Cell wall biogenesis/degradation</keyword>
<evidence type="ECO:0000313" key="5">
    <source>
        <dbReference type="EMBL" id="EFL96496.1"/>
    </source>
</evidence>
<accession>E0NE25</accession>
<dbReference type="SMART" id="SM00646">
    <property type="entry name" value="Ami_3"/>
    <property type="match status" value="1"/>
</dbReference>
<keyword evidence="3" id="KW-0472">Membrane</keyword>
<dbReference type="PROSITE" id="PS51781">
    <property type="entry name" value="SH3B"/>
    <property type="match status" value="1"/>
</dbReference>
<evidence type="ECO:0000313" key="6">
    <source>
        <dbReference type="Proteomes" id="UP000004470"/>
    </source>
</evidence>
<dbReference type="InterPro" id="IPR003646">
    <property type="entry name" value="SH3-like_bac-type"/>
</dbReference>
<proteinExistence type="predicted"/>
<dbReference type="EC" id="3.5.1.28" evidence="5"/>
<dbReference type="GO" id="GO:0008745">
    <property type="term" value="F:N-acetylmuramoyl-L-alanine amidase activity"/>
    <property type="evidence" value="ECO:0007669"/>
    <property type="project" value="UniProtKB-EC"/>
</dbReference>
<evidence type="ECO:0000256" key="2">
    <source>
        <dbReference type="ARBA" id="ARBA00023316"/>
    </source>
</evidence>
<dbReference type="eggNOG" id="COG0860">
    <property type="taxonomic scope" value="Bacteria"/>
</dbReference>
<gene>
    <name evidence="5" type="primary">amiD</name>
    <name evidence="5" type="ORF">HMPREF0623_0547</name>
</gene>
<feature type="transmembrane region" description="Helical" evidence="3">
    <location>
        <begin position="21"/>
        <end position="41"/>
    </location>
</feature>
<dbReference type="InterPro" id="IPR050695">
    <property type="entry name" value="N-acetylmuramoyl_amidase_3"/>
</dbReference>
<dbReference type="SMART" id="SM00287">
    <property type="entry name" value="SH3b"/>
    <property type="match status" value="1"/>
</dbReference>
<dbReference type="Gene3D" id="2.30.30.40">
    <property type="entry name" value="SH3 Domains"/>
    <property type="match status" value="1"/>
</dbReference>
<reference evidence="5" key="1">
    <citation type="submission" date="2010-07" db="EMBL/GenBank/DDBJ databases">
        <authorList>
            <person name="Muzny D."/>
            <person name="Qin X."/>
            <person name="Deng J."/>
            <person name="Jiang H."/>
            <person name="Liu Y."/>
            <person name="Qu J."/>
            <person name="Song X.-Z."/>
            <person name="Zhang L."/>
            <person name="Thornton R."/>
            <person name="Coyle M."/>
            <person name="Francisco L."/>
            <person name="Jackson L."/>
            <person name="Javaid M."/>
            <person name="Korchina V."/>
            <person name="Kovar C."/>
            <person name="Mata R."/>
            <person name="Mathew T."/>
            <person name="Ngo R."/>
            <person name="Nguyen L."/>
            <person name="Nguyen N."/>
            <person name="Okwuonu G."/>
            <person name="Ongeri F."/>
            <person name="Pham C."/>
            <person name="Simmons D."/>
            <person name="Wilczek-Boney K."/>
            <person name="Hale W."/>
            <person name="Jakkamsetti A."/>
            <person name="Pham P."/>
            <person name="Ruth R."/>
            <person name="San Lucas F."/>
            <person name="Warren J."/>
            <person name="Zhang J."/>
            <person name="Zhao Z."/>
            <person name="Zhou C."/>
            <person name="Zhu D."/>
            <person name="Lee S."/>
            <person name="Bess C."/>
            <person name="Blankenburg K."/>
            <person name="Forbes L."/>
            <person name="Fu Q."/>
            <person name="Gubbala S."/>
            <person name="Hirani K."/>
            <person name="Jayaseelan J.C."/>
            <person name="Lara F."/>
            <person name="Munidasa M."/>
            <person name="Palculict T."/>
            <person name="Patil S."/>
            <person name="Pu L.-L."/>
            <person name="Saada N."/>
            <person name="Tang L."/>
            <person name="Weissenberger G."/>
            <person name="Zhu Y."/>
            <person name="Hemphill L."/>
            <person name="Shang Y."/>
            <person name="Youmans B."/>
            <person name="Ayvaz T."/>
            <person name="Ross M."/>
            <person name="Santibanez J."/>
            <person name="Aqrawi P."/>
            <person name="Gross S."/>
            <person name="Joshi V."/>
            <person name="Fowler G."/>
            <person name="Nazareth L."/>
            <person name="Reid J."/>
            <person name="Worley K."/>
            <person name="Petrosino J."/>
            <person name="Highlander S."/>
            <person name="Gibbs R."/>
        </authorList>
    </citation>
    <scope>NUCLEOTIDE SEQUENCE [LARGE SCALE GENOMIC DNA]</scope>
    <source>
        <strain evidence="5">DSM 20284</strain>
    </source>
</reference>
<feature type="domain" description="SH3b" evidence="4">
    <location>
        <begin position="43"/>
        <end position="105"/>
    </location>
</feature>
<evidence type="ECO:0000259" key="4">
    <source>
        <dbReference type="PROSITE" id="PS51781"/>
    </source>
</evidence>
<dbReference type="InterPro" id="IPR002508">
    <property type="entry name" value="MurNAc-LAA_cat"/>
</dbReference>
<keyword evidence="3" id="KW-0812">Transmembrane</keyword>
<dbReference type="GO" id="GO:0009253">
    <property type="term" value="P:peptidoglycan catabolic process"/>
    <property type="evidence" value="ECO:0007669"/>
    <property type="project" value="InterPro"/>
</dbReference>
<sequence length="295" mass="33102">MLSERNMNKEIIFNFIKRNTLQIIISAGFLIAAILVIVPLFSAESVYVGLDQVAIRNSPNRTAKKVGSLDQYQKVTVVSKSNDWYRIRFDDTKTGWIPSWITNRTFKKGQKETPLAESKIVLDPGHGGVDSGALAINQKHQEKKYTLRTSQTIQQTLKNAGAKVIMTRDDDAFVELAKRPQIANQVKADAFISIHYDSADVNNSGTGDTTYYYHDNGSIQLAEAVNHQLIKSVPLYNRGVKFANYQVLRDNRRPAILIEGGYINTRDDFKLISSASYPQKVATAVRKGLENYLAK</sequence>
<organism evidence="5 6">
    <name type="scientific">Pediococcus acidilactici DSM 20284</name>
    <dbReference type="NCBI Taxonomy" id="862514"/>
    <lineage>
        <taxon>Bacteria</taxon>
        <taxon>Bacillati</taxon>
        <taxon>Bacillota</taxon>
        <taxon>Bacilli</taxon>
        <taxon>Lactobacillales</taxon>
        <taxon>Lactobacillaceae</taxon>
        <taxon>Pediococcus</taxon>
        <taxon>Pediococcus acidilactici group</taxon>
    </lineage>
</organism>
<keyword evidence="3" id="KW-1133">Transmembrane helix</keyword>
<dbReference type="EMBL" id="AEEG01000002">
    <property type="protein sequence ID" value="EFL96496.1"/>
    <property type="molecule type" value="Genomic_DNA"/>
</dbReference>
<name>E0NE25_PEDAC</name>
<evidence type="ECO:0000256" key="3">
    <source>
        <dbReference type="SAM" id="Phobius"/>
    </source>
</evidence>
<keyword evidence="1 5" id="KW-0378">Hydrolase</keyword>
<dbReference type="eggNOG" id="COG3103">
    <property type="taxonomic scope" value="Bacteria"/>
</dbReference>
<dbReference type="Gene3D" id="3.40.630.40">
    <property type="entry name" value="Zn-dependent exopeptidases"/>
    <property type="match status" value="1"/>
</dbReference>
<dbReference type="PANTHER" id="PTHR30404:SF7">
    <property type="entry name" value="CELL WALL AMIDASE LYTH-RELATED"/>
    <property type="match status" value="1"/>
</dbReference>